<evidence type="ECO:0000313" key="3">
    <source>
        <dbReference type="Proteomes" id="UP001140949"/>
    </source>
</evidence>
<comment type="caution">
    <text evidence="2">The sequence shown here is derived from an EMBL/GenBank/DDBJ whole genome shotgun (WGS) entry which is preliminary data.</text>
</comment>
<reference evidence="2" key="1">
    <citation type="journal article" date="2023" name="GigaByte">
        <title>Genome assembly of the bearded iris, Iris pallida Lam.</title>
        <authorList>
            <person name="Bruccoleri R.E."/>
            <person name="Oakeley E.J."/>
            <person name="Faust A.M.E."/>
            <person name="Altorfer M."/>
            <person name="Dessus-Babus S."/>
            <person name="Burckhardt D."/>
            <person name="Oertli M."/>
            <person name="Naumann U."/>
            <person name="Petersen F."/>
            <person name="Wong J."/>
        </authorList>
    </citation>
    <scope>NUCLEOTIDE SEQUENCE</scope>
    <source>
        <strain evidence="2">GSM-AAB239-AS_SAM_17_03QT</strain>
    </source>
</reference>
<dbReference type="Gene3D" id="2.40.50.100">
    <property type="match status" value="1"/>
</dbReference>
<reference evidence="2" key="2">
    <citation type="submission" date="2023-04" db="EMBL/GenBank/DDBJ databases">
        <authorList>
            <person name="Bruccoleri R.E."/>
            <person name="Oakeley E.J."/>
            <person name="Faust A.-M."/>
            <person name="Dessus-Babus S."/>
            <person name="Altorfer M."/>
            <person name="Burckhardt D."/>
            <person name="Oertli M."/>
            <person name="Naumann U."/>
            <person name="Petersen F."/>
            <person name="Wong J."/>
        </authorList>
    </citation>
    <scope>NUCLEOTIDE SEQUENCE</scope>
    <source>
        <strain evidence="2">GSM-AAB239-AS_SAM_17_03QT</strain>
        <tissue evidence="2">Leaf</tissue>
    </source>
</reference>
<dbReference type="EMBL" id="JANAVB010032220">
    <property type="protein sequence ID" value="KAJ6810781.1"/>
    <property type="molecule type" value="Genomic_DNA"/>
</dbReference>
<sequence>MATCSVGGAPNVGLFNFHSSSEYYNSKFRSIPLLSMPMTMACSSSRVKHLRLGGRHGPAHRHANPSVAACSVSGKDIADDVSLEDNMYKGQNIPGSLEVQSLLTTICDTTSVVEFELKLAGFRVYVKRGLVEKSIPQPVLASPQIQSNTSNVAPYLNGSADVTSLAISRPKPLSRGTQNIIDTASDEGLVILQSPKVGFFRTSRTIKGKRAPPSCKEKQEVKEGQVLCFIEQLGGEIPIESDVSGEIIKILRRDGEPVGYGDALLTILPSFPGIKKLQ</sequence>
<dbReference type="AlphaFoldDB" id="A0AAX6F3W3"/>
<dbReference type="SUPFAM" id="SSF51230">
    <property type="entry name" value="Single hybrid motif"/>
    <property type="match status" value="1"/>
</dbReference>
<dbReference type="FunFam" id="2.40.50.100:FF:000059">
    <property type="entry name" value="Biotin/lipoyl attachment domain-containing protein"/>
    <property type="match status" value="1"/>
</dbReference>
<keyword evidence="3" id="KW-1185">Reference proteome</keyword>
<dbReference type="InterPro" id="IPR000089">
    <property type="entry name" value="Biotin_lipoyl"/>
</dbReference>
<dbReference type="Proteomes" id="UP001140949">
    <property type="component" value="Unassembled WGS sequence"/>
</dbReference>
<gene>
    <name evidence="2" type="ORF">M6B38_104630</name>
</gene>
<dbReference type="PANTHER" id="PTHR47597">
    <property type="entry name" value="IS A MEMBER OF THE PF|00364 BIOTIN-REQUIRING ENZYMES FAMILY-RELATED"/>
    <property type="match status" value="1"/>
</dbReference>
<dbReference type="InterPro" id="IPR011053">
    <property type="entry name" value="Single_hybrid_motif"/>
</dbReference>
<dbReference type="CDD" id="cd06850">
    <property type="entry name" value="biotinyl_domain"/>
    <property type="match status" value="1"/>
</dbReference>
<evidence type="ECO:0000259" key="1">
    <source>
        <dbReference type="Pfam" id="PF00364"/>
    </source>
</evidence>
<evidence type="ECO:0000313" key="2">
    <source>
        <dbReference type="EMBL" id="KAJ6810781.1"/>
    </source>
</evidence>
<accession>A0AAX6F3W3</accession>
<protein>
    <recommendedName>
        <fullName evidence="1">Lipoyl-binding domain-containing protein</fullName>
    </recommendedName>
</protein>
<feature type="domain" description="Lipoyl-binding" evidence="1">
    <location>
        <begin position="213"/>
        <end position="267"/>
    </location>
</feature>
<dbReference type="Pfam" id="PF00364">
    <property type="entry name" value="Biotin_lipoyl"/>
    <property type="match status" value="1"/>
</dbReference>
<name>A0AAX6F3W3_IRIPA</name>
<dbReference type="PANTHER" id="PTHR47597:SF1">
    <property type="entry name" value="IS A MEMBER OF THE PF|00364 BIOTIN-REQUIRING ENZYMES FAMILY-RELATED"/>
    <property type="match status" value="1"/>
</dbReference>
<organism evidence="2 3">
    <name type="scientific">Iris pallida</name>
    <name type="common">Sweet iris</name>
    <dbReference type="NCBI Taxonomy" id="29817"/>
    <lineage>
        <taxon>Eukaryota</taxon>
        <taxon>Viridiplantae</taxon>
        <taxon>Streptophyta</taxon>
        <taxon>Embryophyta</taxon>
        <taxon>Tracheophyta</taxon>
        <taxon>Spermatophyta</taxon>
        <taxon>Magnoliopsida</taxon>
        <taxon>Liliopsida</taxon>
        <taxon>Asparagales</taxon>
        <taxon>Iridaceae</taxon>
        <taxon>Iridoideae</taxon>
        <taxon>Irideae</taxon>
        <taxon>Iris</taxon>
    </lineage>
</organism>
<proteinExistence type="predicted"/>
<dbReference type="InterPro" id="IPR053217">
    <property type="entry name" value="ACC_Biotin_Carrier"/>
</dbReference>